<feature type="compositionally biased region" description="Low complexity" evidence="1">
    <location>
        <begin position="457"/>
        <end position="480"/>
    </location>
</feature>
<dbReference type="AlphaFoldDB" id="A0AAW0Z8P4"/>
<evidence type="ECO:0000313" key="3">
    <source>
        <dbReference type="Proteomes" id="UP001432146"/>
    </source>
</evidence>
<dbReference type="EMBL" id="JAWNGG020000384">
    <property type="protein sequence ID" value="KAK9293708.1"/>
    <property type="molecule type" value="Genomic_DNA"/>
</dbReference>
<feature type="compositionally biased region" description="Basic and acidic residues" evidence="1">
    <location>
        <begin position="442"/>
        <end position="456"/>
    </location>
</feature>
<feature type="region of interest" description="Disordered" evidence="1">
    <location>
        <begin position="304"/>
        <end position="369"/>
    </location>
</feature>
<feature type="region of interest" description="Disordered" evidence="1">
    <location>
        <begin position="384"/>
        <end position="484"/>
    </location>
</feature>
<feature type="compositionally biased region" description="Low complexity" evidence="1">
    <location>
        <begin position="202"/>
        <end position="218"/>
    </location>
</feature>
<feature type="compositionally biased region" description="Basic and acidic residues" evidence="1">
    <location>
        <begin position="324"/>
        <end position="334"/>
    </location>
</feature>
<feature type="region of interest" description="Disordered" evidence="1">
    <location>
        <begin position="174"/>
        <end position="225"/>
    </location>
</feature>
<organism evidence="2 3">
    <name type="scientific">Tetragonisca angustula</name>
    <dbReference type="NCBI Taxonomy" id="166442"/>
    <lineage>
        <taxon>Eukaryota</taxon>
        <taxon>Metazoa</taxon>
        <taxon>Ecdysozoa</taxon>
        <taxon>Arthropoda</taxon>
        <taxon>Hexapoda</taxon>
        <taxon>Insecta</taxon>
        <taxon>Pterygota</taxon>
        <taxon>Neoptera</taxon>
        <taxon>Endopterygota</taxon>
        <taxon>Hymenoptera</taxon>
        <taxon>Apocrita</taxon>
        <taxon>Aculeata</taxon>
        <taxon>Apoidea</taxon>
        <taxon>Anthophila</taxon>
        <taxon>Apidae</taxon>
        <taxon>Tetragonisca</taxon>
    </lineage>
</organism>
<comment type="caution">
    <text evidence="2">The sequence shown here is derived from an EMBL/GenBank/DDBJ whole genome shotgun (WGS) entry which is preliminary data.</text>
</comment>
<evidence type="ECO:0000256" key="1">
    <source>
        <dbReference type="SAM" id="MobiDB-lite"/>
    </source>
</evidence>
<reference evidence="2 3" key="1">
    <citation type="submission" date="2024-05" db="EMBL/GenBank/DDBJ databases">
        <title>The nuclear and mitochondrial genome assemblies of Tetragonisca angustula (Apidae: Meliponini), a tiny yet remarkable pollinator in the Neotropics.</title>
        <authorList>
            <person name="Ferrari R."/>
            <person name="Ricardo P.C."/>
            <person name="Dias F.C."/>
            <person name="Araujo N.S."/>
            <person name="Soares D.O."/>
            <person name="Zhou Q.-S."/>
            <person name="Zhu C.-D."/>
            <person name="Coutinho L."/>
            <person name="Airas M.C."/>
            <person name="Batista T.M."/>
        </authorList>
    </citation>
    <scope>NUCLEOTIDE SEQUENCE [LARGE SCALE GENOMIC DNA]</scope>
    <source>
        <strain evidence="2">ASF017062</strain>
        <tissue evidence="2">Abdomen</tissue>
    </source>
</reference>
<name>A0AAW0Z8P4_9HYME</name>
<feature type="compositionally biased region" description="Polar residues" evidence="1">
    <location>
        <begin position="359"/>
        <end position="369"/>
    </location>
</feature>
<feature type="region of interest" description="Disordered" evidence="1">
    <location>
        <begin position="247"/>
        <end position="266"/>
    </location>
</feature>
<feature type="compositionally biased region" description="Low complexity" evidence="1">
    <location>
        <begin position="311"/>
        <end position="323"/>
    </location>
</feature>
<accession>A0AAW0Z8P4</accession>
<feature type="compositionally biased region" description="Polar residues" evidence="1">
    <location>
        <begin position="335"/>
        <end position="347"/>
    </location>
</feature>
<feature type="compositionally biased region" description="Polar residues" evidence="1">
    <location>
        <begin position="395"/>
        <end position="405"/>
    </location>
</feature>
<protein>
    <submittedName>
        <fullName evidence="2">Uncharacterized protein</fullName>
    </submittedName>
</protein>
<evidence type="ECO:0000313" key="2">
    <source>
        <dbReference type="EMBL" id="KAK9293708.1"/>
    </source>
</evidence>
<feature type="compositionally biased region" description="Basic and acidic residues" evidence="1">
    <location>
        <begin position="174"/>
        <end position="185"/>
    </location>
</feature>
<gene>
    <name evidence="2" type="ORF">QLX08_011415</name>
</gene>
<dbReference type="Proteomes" id="UP001432146">
    <property type="component" value="Unassembled WGS sequence"/>
</dbReference>
<keyword evidence="3" id="KW-1185">Reference proteome</keyword>
<proteinExistence type="predicted"/>
<feature type="compositionally biased region" description="Polar residues" evidence="1">
    <location>
        <begin position="414"/>
        <end position="423"/>
    </location>
</feature>
<feature type="compositionally biased region" description="Basic and acidic residues" evidence="1">
    <location>
        <begin position="257"/>
        <end position="266"/>
    </location>
</feature>
<sequence>MTETPKVEFALGNEVSRRHFFKSSFARSFVTNCRDSRSLDYGLLNDTNTENAETSGDNYYSLINLETASVIMDHVFGKDNPETDETVQSSEDVKEVEKLRKQCQSLVEENRRLQDALTASQIPHVVIDSVFLQTQVDTLQWQLKQIETNKQMYRSLMEQVVHFLDRARKSLDILHEKSSHKDKSSAGRVPRSRSVHAVDADSSPNRATSASPTSTTSRFARVKSSGQISYTSNLREFTLSLFRRTDSAHCTPPRRKPPQDHLNKTYDGVTYRRPELDPNEIPPEKLSQEAFRLMRTVQSLLSMREPDLARVSSTETSESSPSPVDHRLDSDVHNNESLNLQTSSVRSSARYGRRPSCENEPSSTDNEGSTCCLKTSVEVNQNLQDVHPGVRRSIDATSLNSGSSKTTEEEDLLSNGNCCNGSMITDRDRVFSSAPASTSTPNRREKTAEEKEKAESKPAASVSSVEDESGFSSMSSSQEVGLPNALPISPIKGCHTEVGLPEVPLGRNRHRKWSSSTMAEIQALFKRQRNSFTASEATTESLSVWV</sequence>